<reference evidence="1" key="1">
    <citation type="submission" date="2020-08" db="EMBL/GenBank/DDBJ databases">
        <title>Multicomponent nature underlies the extraordinary mechanical properties of spider dragline silk.</title>
        <authorList>
            <person name="Kono N."/>
            <person name="Nakamura H."/>
            <person name="Mori M."/>
            <person name="Yoshida Y."/>
            <person name="Ohtoshi R."/>
            <person name="Malay A.D."/>
            <person name="Moran D.A.P."/>
            <person name="Tomita M."/>
            <person name="Numata K."/>
            <person name="Arakawa K."/>
        </authorList>
    </citation>
    <scope>NUCLEOTIDE SEQUENCE</scope>
</reference>
<gene>
    <name evidence="1" type="ORF">TNCV_4414761</name>
</gene>
<dbReference type="AlphaFoldDB" id="A0A8X6VDZ3"/>
<dbReference type="Proteomes" id="UP000887159">
    <property type="component" value="Unassembled WGS sequence"/>
</dbReference>
<evidence type="ECO:0000313" key="1">
    <source>
        <dbReference type="EMBL" id="GFY04388.1"/>
    </source>
</evidence>
<keyword evidence="2" id="KW-1185">Reference proteome</keyword>
<dbReference type="EMBL" id="BMAU01021244">
    <property type="protein sequence ID" value="GFY04388.1"/>
    <property type="molecule type" value="Genomic_DNA"/>
</dbReference>
<sequence>MRKRESPFNLGLAVEGRVGLKMASLKRLYGYFWPESGLPVTRKVGHRALTLRAPQLARDLAACLEEKFPGK</sequence>
<proteinExistence type="predicted"/>
<protein>
    <submittedName>
        <fullName evidence="1">Uncharacterized protein</fullName>
    </submittedName>
</protein>
<name>A0A8X6VDZ3_TRICX</name>
<evidence type="ECO:0000313" key="2">
    <source>
        <dbReference type="Proteomes" id="UP000887159"/>
    </source>
</evidence>
<comment type="caution">
    <text evidence="1">The sequence shown here is derived from an EMBL/GenBank/DDBJ whole genome shotgun (WGS) entry which is preliminary data.</text>
</comment>
<organism evidence="1 2">
    <name type="scientific">Trichonephila clavipes</name>
    <name type="common">Golden silk orbweaver</name>
    <name type="synonym">Nephila clavipes</name>
    <dbReference type="NCBI Taxonomy" id="2585209"/>
    <lineage>
        <taxon>Eukaryota</taxon>
        <taxon>Metazoa</taxon>
        <taxon>Ecdysozoa</taxon>
        <taxon>Arthropoda</taxon>
        <taxon>Chelicerata</taxon>
        <taxon>Arachnida</taxon>
        <taxon>Araneae</taxon>
        <taxon>Araneomorphae</taxon>
        <taxon>Entelegynae</taxon>
        <taxon>Araneoidea</taxon>
        <taxon>Nephilidae</taxon>
        <taxon>Trichonephila</taxon>
    </lineage>
</organism>
<accession>A0A8X6VDZ3</accession>